<keyword evidence="3 7" id="KW-0812">Transmembrane</keyword>
<feature type="compositionally biased region" description="Basic and acidic residues" evidence="6">
    <location>
        <begin position="241"/>
        <end position="266"/>
    </location>
</feature>
<feature type="compositionally biased region" description="Basic and acidic residues" evidence="6">
    <location>
        <begin position="396"/>
        <end position="429"/>
    </location>
</feature>
<organism evidence="9 10">
    <name type="scientific">Peribacillus psychrosaccharolyticus</name>
    <name type="common">Bacillus psychrosaccharolyticus</name>
    <dbReference type="NCBI Taxonomy" id="1407"/>
    <lineage>
        <taxon>Bacteria</taxon>
        <taxon>Bacillati</taxon>
        <taxon>Bacillota</taxon>
        <taxon>Bacilli</taxon>
        <taxon>Bacillales</taxon>
        <taxon>Bacillaceae</taxon>
        <taxon>Peribacillus</taxon>
    </lineage>
</organism>
<sequence>MKKGVILSVDKHFLTLLTPEGEFHRSKKEEEVYEIGKEIYFSPYDVKRSKSSLRFYTRSALISAMVSILLILSFLPSYFNEKVFAYVTIDINPSIELSLNENLRVVDLYGINKEGLIVIEKIKDWEDTDVTLITDRIVKATKDSGYAENEQQILVTATLLEDNKVLTKKLDKKLEKISKQKVVPEADVKIMKATVKERSKAKEQGISTGTYIENKRKKEQKKEKDIEVEKSTPSSLNKTPKPTENRAAVERRKAKPSSETKSKTKSADMVPSSTTPTKTKSADIVPSSTTPSKAKSAKSQTPAKKTKKTKVVEVKKAVPVKRKGNGEIKKQQQAVIQHKNKNQQPKVSQQINNQKTKENNRSSQSNQKIKEIPNKFQKEEKQKHQTNKNQPINHKKQTDLTPDKPRKEDHNRNERGNEKREYHTPHEHF</sequence>
<dbReference type="EMBL" id="CP068053">
    <property type="protein sequence ID" value="QQT01748.1"/>
    <property type="molecule type" value="Genomic_DNA"/>
</dbReference>
<dbReference type="GO" id="GO:0005886">
    <property type="term" value="C:plasma membrane"/>
    <property type="evidence" value="ECO:0007669"/>
    <property type="project" value="UniProtKB-SubCell"/>
</dbReference>
<evidence type="ECO:0000256" key="6">
    <source>
        <dbReference type="SAM" id="MobiDB-lite"/>
    </source>
</evidence>
<keyword evidence="4 7" id="KW-1133">Transmembrane helix</keyword>
<dbReference type="AlphaFoldDB" id="A0A974NQ97"/>
<proteinExistence type="predicted"/>
<dbReference type="Pfam" id="PF23750">
    <property type="entry name" value="RsgI_M"/>
    <property type="match status" value="1"/>
</dbReference>
<reference evidence="9 10" key="1">
    <citation type="submission" date="2021-01" db="EMBL/GenBank/DDBJ databases">
        <title>FDA dAtabase for Regulatory Grade micrObial Sequences (FDA-ARGOS): Supporting development and validation of Infectious Disease Dx tests.</title>
        <authorList>
            <person name="Nelson B."/>
            <person name="Plummer A."/>
            <person name="Tallon L."/>
            <person name="Sadzewicz L."/>
            <person name="Zhao X."/>
            <person name="Boylan J."/>
            <person name="Ott S."/>
            <person name="Bowen H."/>
            <person name="Vavikolanu K."/>
            <person name="Mehta A."/>
            <person name="Aluvathingal J."/>
            <person name="Nadendla S."/>
            <person name="Myers T."/>
            <person name="Yan Y."/>
            <person name="Sichtig H."/>
        </authorList>
    </citation>
    <scope>NUCLEOTIDE SEQUENCE [LARGE SCALE GENOMIC DNA]</scope>
    <source>
        <strain evidence="9 10">FDAARGOS_1161</strain>
    </source>
</reference>
<feature type="compositionally biased region" description="Low complexity" evidence="6">
    <location>
        <begin position="271"/>
        <end position="303"/>
    </location>
</feature>
<dbReference type="InterPro" id="IPR055431">
    <property type="entry name" value="RsgI_M"/>
</dbReference>
<evidence type="ECO:0000256" key="3">
    <source>
        <dbReference type="ARBA" id="ARBA00022692"/>
    </source>
</evidence>
<evidence type="ECO:0000313" key="9">
    <source>
        <dbReference type="EMBL" id="QQT01748.1"/>
    </source>
</evidence>
<feature type="compositionally biased region" description="Basic and acidic residues" evidence="6">
    <location>
        <begin position="213"/>
        <end position="230"/>
    </location>
</feature>
<evidence type="ECO:0000256" key="1">
    <source>
        <dbReference type="ARBA" id="ARBA00004162"/>
    </source>
</evidence>
<dbReference type="PROSITE" id="PS51849">
    <property type="entry name" value="RSGI_N"/>
    <property type="match status" value="1"/>
</dbReference>
<protein>
    <submittedName>
        <fullName evidence="9">Anti-sigma factor domain-containing protein</fullName>
    </submittedName>
</protein>
<evidence type="ECO:0000256" key="4">
    <source>
        <dbReference type="ARBA" id="ARBA00022989"/>
    </source>
</evidence>
<feature type="compositionally biased region" description="Basic and acidic residues" evidence="6">
    <location>
        <begin position="368"/>
        <end position="383"/>
    </location>
</feature>
<accession>A0A974NQ97</accession>
<feature type="transmembrane region" description="Helical" evidence="7">
    <location>
        <begin position="55"/>
        <end position="79"/>
    </location>
</feature>
<evidence type="ECO:0000256" key="7">
    <source>
        <dbReference type="SAM" id="Phobius"/>
    </source>
</evidence>
<dbReference type="Pfam" id="PF12791">
    <property type="entry name" value="RsgI_N"/>
    <property type="match status" value="1"/>
</dbReference>
<evidence type="ECO:0000259" key="8">
    <source>
        <dbReference type="PROSITE" id="PS51849"/>
    </source>
</evidence>
<gene>
    <name evidence="9" type="ORF">I6J18_07800</name>
</gene>
<comment type="subcellular location">
    <subcellularLocation>
        <location evidence="1">Cell membrane</location>
        <topology evidence="1">Single-pass membrane protein</topology>
    </subcellularLocation>
</comment>
<dbReference type="RefSeq" id="WP_040374224.1">
    <property type="nucleotide sequence ID" value="NZ_CP068053.1"/>
</dbReference>
<feature type="compositionally biased region" description="Polar residues" evidence="6">
    <location>
        <begin position="342"/>
        <end position="354"/>
    </location>
</feature>
<dbReference type="InterPro" id="IPR024449">
    <property type="entry name" value="Anti-sigma_RsgI_N"/>
</dbReference>
<keyword evidence="5 7" id="KW-0472">Membrane</keyword>
<evidence type="ECO:0000256" key="2">
    <source>
        <dbReference type="ARBA" id="ARBA00022475"/>
    </source>
</evidence>
<keyword evidence="10" id="KW-1185">Reference proteome</keyword>
<name>A0A974NQ97_PERPY</name>
<feature type="compositionally biased region" description="Polar residues" evidence="6">
    <location>
        <begin position="231"/>
        <end position="240"/>
    </location>
</feature>
<evidence type="ECO:0000313" key="10">
    <source>
        <dbReference type="Proteomes" id="UP000595254"/>
    </source>
</evidence>
<dbReference type="Proteomes" id="UP000595254">
    <property type="component" value="Chromosome"/>
</dbReference>
<feature type="region of interest" description="Disordered" evidence="6">
    <location>
        <begin position="195"/>
        <end position="429"/>
    </location>
</feature>
<dbReference type="KEGG" id="ppsr:I6J18_07800"/>
<evidence type="ECO:0000256" key="5">
    <source>
        <dbReference type="ARBA" id="ARBA00023136"/>
    </source>
</evidence>
<feature type="domain" description="RsgI N-terminal anti-sigma" evidence="8">
    <location>
        <begin position="2"/>
        <end position="50"/>
    </location>
</feature>
<keyword evidence="2" id="KW-1003">Cell membrane</keyword>